<dbReference type="AlphaFoldDB" id="J4V0N7"/>
<dbReference type="STRING" id="1123866.NT01SARS_0666"/>
<evidence type="ECO:0008006" key="3">
    <source>
        <dbReference type="Google" id="ProtNLM"/>
    </source>
</evidence>
<dbReference type="InterPro" id="IPR029058">
    <property type="entry name" value="AB_hydrolase_fold"/>
</dbReference>
<dbReference type="Proteomes" id="UP000010305">
    <property type="component" value="Unassembled WGS sequence"/>
</dbReference>
<sequence length="248" mass="28381">MKILNSGLKIFFWIILIISFDTKSDISVKELDLKEVFKSGRSLMSLDNGLHYLEEESDSQKVLFIGVHGSDSEGYEWIYPLITINDNQNLMSFFRYNDNLCPNRAFANLSNEINRLLDQNKNIEQVVLMGHSYGAMIIAMFSEAWINEVPLTLHTVAGPLTGPVSSDLRSGLFKNMCNYSAPKFVRDNVSLYQWRTIKELDGAFNNLDYDPQIIEVDGSKVTRLPKTYNGRRLGHNWSISWVADQLKK</sequence>
<dbReference type="EMBL" id="JH611156">
    <property type="protein sequence ID" value="EJP72172.1"/>
    <property type="molecule type" value="Genomic_DNA"/>
</dbReference>
<reference evidence="1 2" key="1">
    <citation type="journal article" date="2012" name="ISME J.">
        <title>Genomic insights to SAR86, an abundant and uncultivated marine bacterial lineage.</title>
        <authorList>
            <person name="Dupont C.L."/>
            <person name="Rusch D.B."/>
            <person name="Yooseph S."/>
            <person name="Lombardo M.J."/>
            <person name="Richter R.A."/>
            <person name="Valas R."/>
            <person name="Novotny M."/>
            <person name="Yee-Greenbaum J."/>
            <person name="Selengut J.D."/>
            <person name="Haft D.H."/>
            <person name="Halpern A.L."/>
            <person name="Lasken R.S."/>
            <person name="Nealson K."/>
            <person name="Friedman R."/>
            <person name="Venter J.C."/>
        </authorList>
    </citation>
    <scope>NUCLEOTIDE SEQUENCE [LARGE SCALE GENOMIC DNA]</scope>
</reference>
<organism evidence="1 2">
    <name type="scientific">SAR86 cluster bacterium SAR86A</name>
    <dbReference type="NCBI Taxonomy" id="1123866"/>
    <lineage>
        <taxon>Bacteria</taxon>
        <taxon>Pseudomonadati</taxon>
        <taxon>Pseudomonadota</taxon>
        <taxon>Gammaproteobacteria</taxon>
        <taxon>SAR86 cluster</taxon>
    </lineage>
</organism>
<dbReference type="Gene3D" id="3.40.50.1820">
    <property type="entry name" value="alpha/beta hydrolase"/>
    <property type="match status" value="1"/>
</dbReference>
<evidence type="ECO:0000313" key="2">
    <source>
        <dbReference type="Proteomes" id="UP000010305"/>
    </source>
</evidence>
<dbReference type="HOGENOM" id="CLU_1119544_0_0_6"/>
<evidence type="ECO:0000313" key="1">
    <source>
        <dbReference type="EMBL" id="EJP72172.1"/>
    </source>
</evidence>
<dbReference type="SUPFAM" id="SSF53474">
    <property type="entry name" value="alpha/beta-Hydrolases"/>
    <property type="match status" value="1"/>
</dbReference>
<accession>J4V0N7</accession>
<name>J4V0N7_9GAMM</name>
<gene>
    <name evidence="1" type="ORF">NT01SARS_0666</name>
</gene>
<proteinExistence type="predicted"/>
<protein>
    <recommendedName>
        <fullName evidence="3">Triacylglycerol lipase</fullName>
    </recommendedName>
</protein>